<dbReference type="GO" id="GO:0140359">
    <property type="term" value="F:ABC-type transporter activity"/>
    <property type="evidence" value="ECO:0007669"/>
    <property type="project" value="InterPro"/>
</dbReference>
<feature type="transmembrane region" description="Helical" evidence="7">
    <location>
        <begin position="358"/>
        <end position="376"/>
    </location>
</feature>
<evidence type="ECO:0000259" key="9">
    <source>
        <dbReference type="Pfam" id="PF01061"/>
    </source>
</evidence>
<dbReference type="STRING" id="53326.A0A016U230"/>
<evidence type="ECO:0000256" key="7">
    <source>
        <dbReference type="SAM" id="Phobius"/>
    </source>
</evidence>
<evidence type="ECO:0000313" key="11">
    <source>
        <dbReference type="Proteomes" id="UP000024635"/>
    </source>
</evidence>
<dbReference type="InterPro" id="IPR050352">
    <property type="entry name" value="ABCG_transporters"/>
</dbReference>
<keyword evidence="11" id="KW-1185">Reference proteome</keyword>
<dbReference type="GO" id="GO:0005886">
    <property type="term" value="C:plasma membrane"/>
    <property type="evidence" value="ECO:0007669"/>
    <property type="project" value="TreeGrafter"/>
</dbReference>
<dbReference type="OrthoDB" id="66620at2759"/>
<evidence type="ECO:0000256" key="4">
    <source>
        <dbReference type="ARBA" id="ARBA00022692"/>
    </source>
</evidence>
<dbReference type="Pfam" id="PF00005">
    <property type="entry name" value="ABC_tran"/>
    <property type="match status" value="1"/>
</dbReference>
<dbReference type="InterPro" id="IPR013525">
    <property type="entry name" value="ABC2_TM"/>
</dbReference>
<gene>
    <name evidence="10" type="primary">Acey_s0062.g3395</name>
    <name evidence="10" type="ORF">Y032_0062g3395</name>
</gene>
<evidence type="ECO:0000313" key="10">
    <source>
        <dbReference type="EMBL" id="EYC09170.1"/>
    </source>
</evidence>
<feature type="transmembrane region" description="Helical" evidence="7">
    <location>
        <begin position="419"/>
        <end position="444"/>
    </location>
</feature>
<evidence type="ECO:0000256" key="6">
    <source>
        <dbReference type="ARBA" id="ARBA00023136"/>
    </source>
</evidence>
<dbReference type="InterPro" id="IPR027417">
    <property type="entry name" value="P-loop_NTPase"/>
</dbReference>
<feature type="domain" description="ABC transporter" evidence="8">
    <location>
        <begin position="37"/>
        <end position="103"/>
    </location>
</feature>
<dbReference type="AlphaFoldDB" id="A0A016U230"/>
<dbReference type="GO" id="GO:0005524">
    <property type="term" value="F:ATP binding"/>
    <property type="evidence" value="ECO:0007669"/>
    <property type="project" value="InterPro"/>
</dbReference>
<dbReference type="SUPFAM" id="SSF52540">
    <property type="entry name" value="P-loop containing nucleoside triphosphate hydrolases"/>
    <property type="match status" value="1"/>
</dbReference>
<evidence type="ECO:0008006" key="12">
    <source>
        <dbReference type="Google" id="ProtNLM"/>
    </source>
</evidence>
<keyword evidence="3" id="KW-0813">Transport</keyword>
<evidence type="ECO:0000256" key="3">
    <source>
        <dbReference type="ARBA" id="ARBA00022448"/>
    </source>
</evidence>
<reference evidence="11" key="1">
    <citation type="journal article" date="2015" name="Nat. Genet.">
        <title>The genome and transcriptome of the zoonotic hookworm Ancylostoma ceylanicum identify infection-specific gene families.</title>
        <authorList>
            <person name="Schwarz E.M."/>
            <person name="Hu Y."/>
            <person name="Antoshechkin I."/>
            <person name="Miller M.M."/>
            <person name="Sternberg P.W."/>
            <person name="Aroian R.V."/>
        </authorList>
    </citation>
    <scope>NUCLEOTIDE SEQUENCE</scope>
    <source>
        <strain evidence="11">HY135</strain>
    </source>
</reference>
<evidence type="ECO:0000256" key="2">
    <source>
        <dbReference type="ARBA" id="ARBA00005814"/>
    </source>
</evidence>
<evidence type="ECO:0000256" key="5">
    <source>
        <dbReference type="ARBA" id="ARBA00022989"/>
    </source>
</evidence>
<evidence type="ECO:0000256" key="1">
    <source>
        <dbReference type="ARBA" id="ARBA00004141"/>
    </source>
</evidence>
<keyword evidence="4 7" id="KW-0812">Transmembrane</keyword>
<dbReference type="EMBL" id="JARK01001398">
    <property type="protein sequence ID" value="EYC09170.1"/>
    <property type="molecule type" value="Genomic_DNA"/>
</dbReference>
<dbReference type="PANTHER" id="PTHR48041:SF93">
    <property type="entry name" value="ABC TRANSPORTER ATP-BINDING PROTEIN_PERMEASE WHT-1"/>
    <property type="match status" value="1"/>
</dbReference>
<comment type="subcellular location">
    <subcellularLocation>
        <location evidence="1">Membrane</location>
        <topology evidence="1">Multi-pass membrane protein</topology>
    </subcellularLocation>
</comment>
<protein>
    <recommendedName>
        <fullName evidence="12">ABC transporter domain-containing protein</fullName>
    </recommendedName>
</protein>
<proteinExistence type="inferred from homology"/>
<name>A0A016U230_9BILA</name>
<dbReference type="PANTHER" id="PTHR48041">
    <property type="entry name" value="ABC TRANSPORTER G FAMILY MEMBER 28"/>
    <property type="match status" value="1"/>
</dbReference>
<dbReference type="GO" id="GO:0016887">
    <property type="term" value="F:ATP hydrolysis activity"/>
    <property type="evidence" value="ECO:0007669"/>
    <property type="project" value="InterPro"/>
</dbReference>
<dbReference type="Proteomes" id="UP000024635">
    <property type="component" value="Unassembled WGS sequence"/>
</dbReference>
<accession>A0A016U230</accession>
<dbReference type="Gene3D" id="3.40.50.300">
    <property type="entry name" value="P-loop containing nucleotide triphosphate hydrolases"/>
    <property type="match status" value="1"/>
</dbReference>
<dbReference type="InterPro" id="IPR003439">
    <property type="entry name" value="ABC_transporter-like_ATP-bd"/>
</dbReference>
<dbReference type="Pfam" id="PF01061">
    <property type="entry name" value="ABC2_membrane"/>
    <property type="match status" value="1"/>
</dbReference>
<feature type="transmembrane region" description="Helical" evidence="7">
    <location>
        <begin position="382"/>
        <end position="407"/>
    </location>
</feature>
<evidence type="ECO:0000259" key="8">
    <source>
        <dbReference type="Pfam" id="PF00005"/>
    </source>
</evidence>
<sequence>MLSALEDWTKALDEGINTDVVYFDFAKAFDKAKLRMGSAYTKMEQNHRVEEVIRKMGLSGCADTMIGIPNSVKGLSCGEMKRLAFASEILTCPKILFCDEPTSGLDAFMAGHVVAALRALADGGMTVVITIHQPSSQVYSLFNDVCLMACGRIIYLGPTEDAHPLFESCGYPCPEYYNPADHLIRTLAIINGERSTCLQTISRIRQGFLQTPNGKRVLEISEKQIADKRYSDESYSNKNDQTFFNMKHPASFLGQLSALTWRSWLTIVRDPMVLKIRLIQTIICALITGFVYFGTPINSDTIISINGILFNHIRNINFMLQFPAVPAITMELPIVLRENTNGIYTTTSYFIGKNIAELPQYIILPAIYNLIVYWMAGLVPNLWTFLFATLICALMTNVAISISYAVATVFGSTDVAMTFLPIFVVPMMAFGGFFITYDAIPFYFTWLSQLSYFKYSYEALAINEWETVDMIPGCLNHTLKISNCPKSGAEVLEQIDFDGFSKWMDVLILVAMFVIIRVVAYVALLIRAYRSQYPLHVFPVLLIRSITRYRSIYRLLGGKPVNGKFTPTFSREVMAKRRCATVTPRSDRRFSTSREQYCMYI</sequence>
<keyword evidence="6 7" id="KW-0472">Membrane</keyword>
<comment type="similarity">
    <text evidence="2">Belongs to the ABC transporter superfamily. ABCG family. Eye pigment precursor importer (TC 3.A.1.204) subfamily.</text>
</comment>
<feature type="transmembrane region" description="Helical" evidence="7">
    <location>
        <begin position="506"/>
        <end position="526"/>
    </location>
</feature>
<feature type="transmembrane region" description="Helical" evidence="7">
    <location>
        <begin position="278"/>
        <end position="298"/>
    </location>
</feature>
<comment type="caution">
    <text evidence="10">The sequence shown here is derived from an EMBL/GenBank/DDBJ whole genome shotgun (WGS) entry which is preliminary data.</text>
</comment>
<feature type="domain" description="ABC-2 type transporter transmembrane" evidence="9">
    <location>
        <begin position="255"/>
        <end position="465"/>
    </location>
</feature>
<organism evidence="10 11">
    <name type="scientific">Ancylostoma ceylanicum</name>
    <dbReference type="NCBI Taxonomy" id="53326"/>
    <lineage>
        <taxon>Eukaryota</taxon>
        <taxon>Metazoa</taxon>
        <taxon>Ecdysozoa</taxon>
        <taxon>Nematoda</taxon>
        <taxon>Chromadorea</taxon>
        <taxon>Rhabditida</taxon>
        <taxon>Rhabditina</taxon>
        <taxon>Rhabditomorpha</taxon>
        <taxon>Strongyloidea</taxon>
        <taxon>Ancylostomatidae</taxon>
        <taxon>Ancylostomatinae</taxon>
        <taxon>Ancylostoma</taxon>
    </lineage>
</organism>
<keyword evidence="5 7" id="KW-1133">Transmembrane helix</keyword>